<keyword evidence="3" id="KW-1185">Reference proteome</keyword>
<sequence>MYCGRLALIGVVLLLPRPAARATSPRPSWVAPCRHCSSYSRVVPACLASRESPRAAADRPPLLTRAQMVLGT</sequence>
<accession>A0AAV5DS47</accession>
<feature type="chain" id="PRO_5043685948" description="Secreted protein" evidence="1">
    <location>
        <begin position="23"/>
        <end position="72"/>
    </location>
</feature>
<gene>
    <name evidence="2" type="primary">ga31521</name>
    <name evidence="2" type="ORF">PR202_ga31521</name>
</gene>
<evidence type="ECO:0008006" key="4">
    <source>
        <dbReference type="Google" id="ProtNLM"/>
    </source>
</evidence>
<name>A0AAV5DS47_ELECO</name>
<dbReference type="Proteomes" id="UP001054889">
    <property type="component" value="Unassembled WGS sequence"/>
</dbReference>
<proteinExistence type="predicted"/>
<dbReference type="AlphaFoldDB" id="A0AAV5DS47"/>
<reference evidence="2" key="1">
    <citation type="journal article" date="2018" name="DNA Res.">
        <title>Multiple hybrid de novo genome assembly of finger millet, an orphan allotetraploid crop.</title>
        <authorList>
            <person name="Hatakeyama M."/>
            <person name="Aluri S."/>
            <person name="Balachadran M.T."/>
            <person name="Sivarajan S.R."/>
            <person name="Patrignani A."/>
            <person name="Gruter S."/>
            <person name="Poveda L."/>
            <person name="Shimizu-Inatsugi R."/>
            <person name="Baeten J."/>
            <person name="Francoijs K.J."/>
            <person name="Nataraja K.N."/>
            <person name="Reddy Y.A.N."/>
            <person name="Phadnis S."/>
            <person name="Ravikumar R.L."/>
            <person name="Schlapbach R."/>
            <person name="Sreeman S.M."/>
            <person name="Shimizu K.K."/>
        </authorList>
    </citation>
    <scope>NUCLEOTIDE SEQUENCE</scope>
</reference>
<reference evidence="2" key="2">
    <citation type="submission" date="2021-12" db="EMBL/GenBank/DDBJ databases">
        <title>Resequencing data analysis of finger millet.</title>
        <authorList>
            <person name="Hatakeyama M."/>
            <person name="Aluri S."/>
            <person name="Balachadran M.T."/>
            <person name="Sivarajan S.R."/>
            <person name="Poveda L."/>
            <person name="Shimizu-Inatsugi R."/>
            <person name="Schlapbach R."/>
            <person name="Sreeman S.M."/>
            <person name="Shimizu K.K."/>
        </authorList>
    </citation>
    <scope>NUCLEOTIDE SEQUENCE</scope>
</reference>
<evidence type="ECO:0000313" key="3">
    <source>
        <dbReference type="Proteomes" id="UP001054889"/>
    </source>
</evidence>
<evidence type="ECO:0000256" key="1">
    <source>
        <dbReference type="SAM" id="SignalP"/>
    </source>
</evidence>
<organism evidence="2 3">
    <name type="scientific">Eleusine coracana subsp. coracana</name>
    <dbReference type="NCBI Taxonomy" id="191504"/>
    <lineage>
        <taxon>Eukaryota</taxon>
        <taxon>Viridiplantae</taxon>
        <taxon>Streptophyta</taxon>
        <taxon>Embryophyta</taxon>
        <taxon>Tracheophyta</taxon>
        <taxon>Spermatophyta</taxon>
        <taxon>Magnoliopsida</taxon>
        <taxon>Liliopsida</taxon>
        <taxon>Poales</taxon>
        <taxon>Poaceae</taxon>
        <taxon>PACMAD clade</taxon>
        <taxon>Chloridoideae</taxon>
        <taxon>Cynodonteae</taxon>
        <taxon>Eleusininae</taxon>
        <taxon>Eleusine</taxon>
    </lineage>
</organism>
<keyword evidence="1" id="KW-0732">Signal</keyword>
<comment type="caution">
    <text evidence="2">The sequence shown here is derived from an EMBL/GenBank/DDBJ whole genome shotgun (WGS) entry which is preliminary data.</text>
</comment>
<feature type="signal peptide" evidence="1">
    <location>
        <begin position="1"/>
        <end position="22"/>
    </location>
</feature>
<protein>
    <recommendedName>
        <fullName evidence="4">Secreted protein</fullName>
    </recommendedName>
</protein>
<evidence type="ECO:0000313" key="2">
    <source>
        <dbReference type="EMBL" id="GJN13177.1"/>
    </source>
</evidence>
<dbReference type="EMBL" id="BQKI01000039">
    <property type="protein sequence ID" value="GJN13177.1"/>
    <property type="molecule type" value="Genomic_DNA"/>
</dbReference>